<comment type="caution">
    <text evidence="1">The sequence shown here is derived from an EMBL/GenBank/DDBJ whole genome shotgun (WGS) entry which is preliminary data.</text>
</comment>
<sequence length="377" mass="43966">MSEAARAHIADVLAFESPFPPDSLVPHGALRDYEEWWVKHRDWLQERGYRLRRRYQPNWEPSWNIGKESHVRYEDGQAGLYWRILDAVRISDGAYVVFKKIPTASVVHEVEVNELLCTPPLVNDPRNHCAPLLEVLEVPDEPGQKIIVMPQLRPHDDPNFDTIGEAFAFFTQIFEGLQFIHENHVAHRDCTLANICMDPGMFPKPFHPVNLQMRRDWKGKARYYTRTQRPPRYFFIDFGLSGIYPPESGPPLDKPYRGGDRTAPEHVDTSIPCNPFPTDVYYLGNLIRECFILRYHGFSMMQPLVNDMVAQEPAKRPQMDEVVTRFKAIRASVTSWKMRSRMVRRDEDFVVKVYRATGHWYRRLGYILTRTPAIPDA</sequence>
<evidence type="ECO:0000313" key="1">
    <source>
        <dbReference type="EMBL" id="KAI0044702.1"/>
    </source>
</evidence>
<evidence type="ECO:0000313" key="2">
    <source>
        <dbReference type="Proteomes" id="UP000814033"/>
    </source>
</evidence>
<organism evidence="1 2">
    <name type="scientific">Auriscalpium vulgare</name>
    <dbReference type="NCBI Taxonomy" id="40419"/>
    <lineage>
        <taxon>Eukaryota</taxon>
        <taxon>Fungi</taxon>
        <taxon>Dikarya</taxon>
        <taxon>Basidiomycota</taxon>
        <taxon>Agaricomycotina</taxon>
        <taxon>Agaricomycetes</taxon>
        <taxon>Russulales</taxon>
        <taxon>Auriscalpiaceae</taxon>
        <taxon>Auriscalpium</taxon>
    </lineage>
</organism>
<dbReference type="Proteomes" id="UP000814033">
    <property type="component" value="Unassembled WGS sequence"/>
</dbReference>
<proteinExistence type="predicted"/>
<reference evidence="1" key="1">
    <citation type="submission" date="2021-02" db="EMBL/GenBank/DDBJ databases">
        <authorList>
            <consortium name="DOE Joint Genome Institute"/>
            <person name="Ahrendt S."/>
            <person name="Looney B.P."/>
            <person name="Miyauchi S."/>
            <person name="Morin E."/>
            <person name="Drula E."/>
            <person name="Courty P.E."/>
            <person name="Chicoki N."/>
            <person name="Fauchery L."/>
            <person name="Kohler A."/>
            <person name="Kuo A."/>
            <person name="Labutti K."/>
            <person name="Pangilinan J."/>
            <person name="Lipzen A."/>
            <person name="Riley R."/>
            <person name="Andreopoulos W."/>
            <person name="He G."/>
            <person name="Johnson J."/>
            <person name="Barry K.W."/>
            <person name="Grigoriev I.V."/>
            <person name="Nagy L."/>
            <person name="Hibbett D."/>
            <person name="Henrissat B."/>
            <person name="Matheny P.B."/>
            <person name="Labbe J."/>
            <person name="Martin F."/>
        </authorList>
    </citation>
    <scope>NUCLEOTIDE SEQUENCE</scope>
    <source>
        <strain evidence="1">FP105234-sp</strain>
    </source>
</reference>
<protein>
    <submittedName>
        <fullName evidence="1">Uncharacterized protein</fullName>
    </submittedName>
</protein>
<accession>A0ACB8RLE2</accession>
<gene>
    <name evidence="1" type="ORF">FA95DRAFT_1561964</name>
</gene>
<dbReference type="EMBL" id="MU275974">
    <property type="protein sequence ID" value="KAI0044702.1"/>
    <property type="molecule type" value="Genomic_DNA"/>
</dbReference>
<reference evidence="1" key="2">
    <citation type="journal article" date="2022" name="New Phytol.">
        <title>Evolutionary transition to the ectomycorrhizal habit in the genomes of a hyperdiverse lineage of mushroom-forming fungi.</title>
        <authorList>
            <person name="Looney B."/>
            <person name="Miyauchi S."/>
            <person name="Morin E."/>
            <person name="Drula E."/>
            <person name="Courty P.E."/>
            <person name="Kohler A."/>
            <person name="Kuo A."/>
            <person name="LaButti K."/>
            <person name="Pangilinan J."/>
            <person name="Lipzen A."/>
            <person name="Riley R."/>
            <person name="Andreopoulos W."/>
            <person name="He G."/>
            <person name="Johnson J."/>
            <person name="Nolan M."/>
            <person name="Tritt A."/>
            <person name="Barry K.W."/>
            <person name="Grigoriev I.V."/>
            <person name="Nagy L.G."/>
            <person name="Hibbett D."/>
            <person name="Henrissat B."/>
            <person name="Matheny P.B."/>
            <person name="Labbe J."/>
            <person name="Martin F.M."/>
        </authorList>
    </citation>
    <scope>NUCLEOTIDE SEQUENCE</scope>
    <source>
        <strain evidence="1">FP105234-sp</strain>
    </source>
</reference>
<keyword evidence="2" id="KW-1185">Reference proteome</keyword>
<name>A0ACB8RLE2_9AGAM</name>